<dbReference type="SUPFAM" id="SSF46689">
    <property type="entry name" value="Homeodomain-like"/>
    <property type="match status" value="1"/>
</dbReference>
<dbReference type="EMBL" id="CP108021">
    <property type="protein sequence ID" value="WUM18917.1"/>
    <property type="molecule type" value="Genomic_DNA"/>
</dbReference>
<organism evidence="6 7">
    <name type="scientific">Williamsia herbipolensis</name>
    <dbReference type="NCBI Taxonomy" id="1603258"/>
    <lineage>
        <taxon>Bacteria</taxon>
        <taxon>Bacillati</taxon>
        <taxon>Actinomycetota</taxon>
        <taxon>Actinomycetes</taxon>
        <taxon>Mycobacteriales</taxon>
        <taxon>Nocardiaceae</taxon>
        <taxon>Williamsia</taxon>
    </lineage>
</organism>
<dbReference type="PRINTS" id="PR00455">
    <property type="entry name" value="HTHTETR"/>
</dbReference>
<name>A0AAU4JYL9_9NOCA</name>
<accession>A0AAU4JYL9</accession>
<protein>
    <submittedName>
        <fullName evidence="6">TetR/AcrR family transcriptional regulator</fullName>
    </submittedName>
</protein>
<dbReference type="AlphaFoldDB" id="A0AAU4JYL9"/>
<dbReference type="RefSeq" id="WP_328856492.1">
    <property type="nucleotide sequence ID" value="NZ_CP108021.1"/>
</dbReference>
<evidence type="ECO:0000256" key="3">
    <source>
        <dbReference type="ARBA" id="ARBA00023163"/>
    </source>
</evidence>
<dbReference type="InterPro" id="IPR050109">
    <property type="entry name" value="HTH-type_TetR-like_transc_reg"/>
</dbReference>
<dbReference type="Pfam" id="PF00440">
    <property type="entry name" value="TetR_N"/>
    <property type="match status" value="1"/>
</dbReference>
<evidence type="ECO:0000313" key="6">
    <source>
        <dbReference type="EMBL" id="WUM18917.1"/>
    </source>
</evidence>
<dbReference type="PROSITE" id="PS50977">
    <property type="entry name" value="HTH_TETR_2"/>
    <property type="match status" value="1"/>
</dbReference>
<dbReference type="GO" id="GO:0000976">
    <property type="term" value="F:transcription cis-regulatory region binding"/>
    <property type="evidence" value="ECO:0007669"/>
    <property type="project" value="TreeGrafter"/>
</dbReference>
<evidence type="ECO:0000256" key="4">
    <source>
        <dbReference type="PROSITE-ProRule" id="PRU00335"/>
    </source>
</evidence>
<gene>
    <name evidence="6" type="ORF">OG579_14420</name>
</gene>
<dbReference type="Proteomes" id="UP001432128">
    <property type="component" value="Chromosome"/>
</dbReference>
<evidence type="ECO:0000256" key="1">
    <source>
        <dbReference type="ARBA" id="ARBA00023015"/>
    </source>
</evidence>
<evidence type="ECO:0000256" key="2">
    <source>
        <dbReference type="ARBA" id="ARBA00023125"/>
    </source>
</evidence>
<keyword evidence="7" id="KW-1185">Reference proteome</keyword>
<reference evidence="6 7" key="1">
    <citation type="submission" date="2022-10" db="EMBL/GenBank/DDBJ databases">
        <title>The complete genomes of actinobacterial strains from the NBC collection.</title>
        <authorList>
            <person name="Joergensen T.S."/>
            <person name="Alvarez Arevalo M."/>
            <person name="Sterndorff E.B."/>
            <person name="Faurdal D."/>
            <person name="Vuksanovic O."/>
            <person name="Mourched A.-S."/>
            <person name="Charusanti P."/>
            <person name="Shaw S."/>
            <person name="Blin K."/>
            <person name="Weber T."/>
        </authorList>
    </citation>
    <scope>NUCLEOTIDE SEQUENCE [LARGE SCALE GENOMIC DNA]</scope>
    <source>
        <strain evidence="6 7">NBC_00319</strain>
    </source>
</reference>
<keyword evidence="3" id="KW-0804">Transcription</keyword>
<dbReference type="PANTHER" id="PTHR30055:SF234">
    <property type="entry name" value="HTH-TYPE TRANSCRIPTIONAL REGULATOR BETI"/>
    <property type="match status" value="1"/>
</dbReference>
<feature type="domain" description="HTH tetR-type" evidence="5">
    <location>
        <begin position="1"/>
        <end position="61"/>
    </location>
</feature>
<evidence type="ECO:0000259" key="5">
    <source>
        <dbReference type="PROSITE" id="PS50977"/>
    </source>
</evidence>
<dbReference type="GO" id="GO:0003700">
    <property type="term" value="F:DNA-binding transcription factor activity"/>
    <property type="evidence" value="ECO:0007669"/>
    <property type="project" value="TreeGrafter"/>
</dbReference>
<dbReference type="KEGG" id="whr:OG579_14420"/>
<dbReference type="InterPro" id="IPR001647">
    <property type="entry name" value="HTH_TetR"/>
</dbReference>
<feature type="DNA-binding region" description="H-T-H motif" evidence="4">
    <location>
        <begin position="24"/>
        <end position="43"/>
    </location>
</feature>
<dbReference type="PANTHER" id="PTHR30055">
    <property type="entry name" value="HTH-TYPE TRANSCRIPTIONAL REGULATOR RUTR"/>
    <property type="match status" value="1"/>
</dbReference>
<proteinExistence type="predicted"/>
<sequence>MRSRQKVIDAALELVDEGGFAAASIAAVASRAGVSRQTIYSIFGSREDMVSQAIISVTMAATEEMRSGVDTAEGPTEYLVEFIVAGRAVLYRHPVLATLLRGESLNPLFDSGMLDRARPVAREMLSPMADRFPQLAPRIDDIVEMAVLLGLSVILFDDPTGRSDEDLRTFLTRWLGPSLG</sequence>
<dbReference type="Gene3D" id="1.10.357.10">
    <property type="entry name" value="Tetracycline Repressor, domain 2"/>
    <property type="match status" value="1"/>
</dbReference>
<dbReference type="InterPro" id="IPR009057">
    <property type="entry name" value="Homeodomain-like_sf"/>
</dbReference>
<evidence type="ECO:0000313" key="7">
    <source>
        <dbReference type="Proteomes" id="UP001432128"/>
    </source>
</evidence>
<keyword evidence="2 4" id="KW-0238">DNA-binding</keyword>
<keyword evidence="1" id="KW-0805">Transcription regulation</keyword>